<keyword evidence="3" id="KW-1185">Reference proteome</keyword>
<dbReference type="GeneID" id="79317349"/>
<evidence type="ECO:0000313" key="2">
    <source>
        <dbReference type="EMBL" id="MFC7318471.1"/>
    </source>
</evidence>
<protein>
    <submittedName>
        <fullName evidence="2">DUF1989 domain-containing protein</fullName>
    </submittedName>
</protein>
<proteinExistence type="predicted"/>
<comment type="caution">
    <text evidence="2">The sequence shown here is derived from an EMBL/GenBank/DDBJ whole genome shotgun (WGS) entry which is preliminary data.</text>
</comment>
<dbReference type="PANTHER" id="PTHR31527">
    <property type="entry name" value="RE64534P"/>
    <property type="match status" value="1"/>
</dbReference>
<dbReference type="InterPro" id="IPR018959">
    <property type="entry name" value="DUF1989"/>
</dbReference>
<dbReference type="RefSeq" id="WP_276306687.1">
    <property type="nucleotide sequence ID" value="NZ_CP119993.1"/>
</dbReference>
<sequence>METHRIPKQSGAAFHVDGGATFDVITPEERQVADLVAFDREDPTESFSQAYTRDLNGKVRISTGDHLYTTAGNEILTIVRDDCGVHDILFGPCTEWMLTDRPIEGGVQDEPGGCRENLALAMAEVGLDEHAVPDAMNVFQQSTITDQVYFDVRESPADAGDTVTFRAERDATVAVSACSAKGIASGTTLTPIDLRVPDATTVHIASVLDGDGDPHRSGTISR</sequence>
<name>A0ABD6ADS5_9EURY</name>
<dbReference type="AlphaFoldDB" id="A0ABD6ADS5"/>
<dbReference type="Pfam" id="PF09347">
    <property type="entry name" value="DUF1989"/>
    <property type="match status" value="1"/>
</dbReference>
<dbReference type="EMBL" id="JBHTBF010000003">
    <property type="protein sequence ID" value="MFC7318471.1"/>
    <property type="molecule type" value="Genomic_DNA"/>
</dbReference>
<gene>
    <name evidence="2" type="ORF">ACFQPE_16955</name>
</gene>
<accession>A0ABD6ADS5</accession>
<evidence type="ECO:0000259" key="1">
    <source>
        <dbReference type="Pfam" id="PF09347"/>
    </source>
</evidence>
<evidence type="ECO:0000313" key="3">
    <source>
        <dbReference type="Proteomes" id="UP001596547"/>
    </source>
</evidence>
<organism evidence="2 3">
    <name type="scientific">Halomarina halobia</name>
    <dbReference type="NCBI Taxonomy" id="3033386"/>
    <lineage>
        <taxon>Archaea</taxon>
        <taxon>Methanobacteriati</taxon>
        <taxon>Methanobacteriota</taxon>
        <taxon>Stenosarchaea group</taxon>
        <taxon>Halobacteria</taxon>
        <taxon>Halobacteriales</taxon>
        <taxon>Natronomonadaceae</taxon>
        <taxon>Halomarina</taxon>
    </lineage>
</organism>
<dbReference type="PANTHER" id="PTHR31527:SF0">
    <property type="entry name" value="RE64534P"/>
    <property type="match status" value="1"/>
</dbReference>
<dbReference type="Proteomes" id="UP001596547">
    <property type="component" value="Unassembled WGS sequence"/>
</dbReference>
<feature type="domain" description="DUF1989" evidence="1">
    <location>
        <begin position="5"/>
        <end position="170"/>
    </location>
</feature>
<reference evidence="2 3" key="1">
    <citation type="journal article" date="2019" name="Int. J. Syst. Evol. Microbiol.">
        <title>The Global Catalogue of Microorganisms (GCM) 10K type strain sequencing project: providing services to taxonomists for standard genome sequencing and annotation.</title>
        <authorList>
            <consortium name="The Broad Institute Genomics Platform"/>
            <consortium name="The Broad Institute Genome Sequencing Center for Infectious Disease"/>
            <person name="Wu L."/>
            <person name="Ma J."/>
        </authorList>
    </citation>
    <scope>NUCLEOTIDE SEQUENCE [LARGE SCALE GENOMIC DNA]</scope>
    <source>
        <strain evidence="2 3">PSR21</strain>
    </source>
</reference>